<comment type="caution">
    <text evidence="7">The sequence shown here is derived from an EMBL/GenBank/DDBJ whole genome shotgun (WGS) entry which is preliminary data.</text>
</comment>
<accession>A0ABP7L2S6</accession>
<evidence type="ECO:0000313" key="8">
    <source>
        <dbReference type="Proteomes" id="UP001501563"/>
    </source>
</evidence>
<dbReference type="InterPro" id="IPR036922">
    <property type="entry name" value="Rieske_2Fe-2S_sf"/>
</dbReference>
<evidence type="ECO:0000256" key="1">
    <source>
        <dbReference type="ARBA" id="ARBA00022714"/>
    </source>
</evidence>
<evidence type="ECO:0000259" key="6">
    <source>
        <dbReference type="PROSITE" id="PS51296"/>
    </source>
</evidence>
<evidence type="ECO:0000256" key="4">
    <source>
        <dbReference type="ARBA" id="ARBA00023004"/>
    </source>
</evidence>
<reference evidence="8" key="1">
    <citation type="journal article" date="2019" name="Int. J. Syst. Evol. Microbiol.">
        <title>The Global Catalogue of Microorganisms (GCM) 10K type strain sequencing project: providing services to taxonomists for standard genome sequencing and annotation.</title>
        <authorList>
            <consortium name="The Broad Institute Genomics Platform"/>
            <consortium name="The Broad Institute Genome Sequencing Center for Infectious Disease"/>
            <person name="Wu L."/>
            <person name="Ma J."/>
        </authorList>
    </citation>
    <scope>NUCLEOTIDE SEQUENCE [LARGE SCALE GENOMIC DNA]</scope>
    <source>
        <strain evidence="8">JCM 16578</strain>
    </source>
</reference>
<dbReference type="Gene3D" id="2.102.10.10">
    <property type="entry name" value="Rieske [2Fe-2S] iron-sulphur domain"/>
    <property type="match status" value="1"/>
</dbReference>
<dbReference type="Proteomes" id="UP001501563">
    <property type="component" value="Unassembled WGS sequence"/>
</dbReference>
<evidence type="ECO:0000256" key="5">
    <source>
        <dbReference type="ARBA" id="ARBA00023014"/>
    </source>
</evidence>
<gene>
    <name evidence="7" type="ORF">GCM10022207_72510</name>
</gene>
<dbReference type="PROSITE" id="PS51296">
    <property type="entry name" value="RIESKE"/>
    <property type="match status" value="1"/>
</dbReference>
<keyword evidence="4" id="KW-0408">Iron</keyword>
<organism evidence="7 8">
    <name type="scientific">Streptomyces lannensis</name>
    <dbReference type="NCBI Taxonomy" id="766498"/>
    <lineage>
        <taxon>Bacteria</taxon>
        <taxon>Bacillati</taxon>
        <taxon>Actinomycetota</taxon>
        <taxon>Actinomycetes</taxon>
        <taxon>Kitasatosporales</taxon>
        <taxon>Streptomycetaceae</taxon>
        <taxon>Streptomyces</taxon>
    </lineage>
</organism>
<dbReference type="Gene3D" id="3.90.380.10">
    <property type="entry name" value="Naphthalene 1,2-dioxygenase Alpha Subunit, Chain A, domain 1"/>
    <property type="match status" value="1"/>
</dbReference>
<dbReference type="EMBL" id="BAAAZA010000031">
    <property type="protein sequence ID" value="GAA3893995.1"/>
    <property type="molecule type" value="Genomic_DNA"/>
</dbReference>
<dbReference type="CDD" id="cd08878">
    <property type="entry name" value="RHO_alpha_C_DMO-like"/>
    <property type="match status" value="1"/>
</dbReference>
<keyword evidence="5" id="KW-0411">Iron-sulfur</keyword>
<keyword evidence="1" id="KW-0001">2Fe-2S</keyword>
<sequence>MAVLRKDINELLTQTGPGTPMGELFRQYWIPALLAEELPEDDCPPVRVKLLSERMVAFRDSEGRYGLIDEFCAHRGASLWFGRNEGSGLRCPYHGWKYDVTGQCIEVPSEADNSSFCQNVQLTSYPLVKIGDVLWTHMGDAATRPPLPEFEWVHVPAEQTYTSKRWQQCNWLQAFEGGIDSSHVTFLHSGGLKTDPLFKGAKGNEYNLNDTKPFFEVADSVGGLFVGARRNAEEGQYYWRITPWVMPAFTMVPPRGDHPVHGHFWVPIDDENCWTYSFDYHPVRALTETERQAMIDGHGVHSKNIPGTYRPMANMDNDYLIDREAQKRGETYSGVAGIAMQDASLQESMGPIVDRSKERLVPADSGIIKARQKLRKAAIALRDEGVTPPGVDPAHQRVRSAAVVLPQAESFLDSCRDAVKVTPGVAQTSV</sequence>
<dbReference type="Pfam" id="PF00355">
    <property type="entry name" value="Rieske"/>
    <property type="match status" value="1"/>
</dbReference>
<evidence type="ECO:0000256" key="3">
    <source>
        <dbReference type="ARBA" id="ARBA00023002"/>
    </source>
</evidence>
<dbReference type="InterPro" id="IPR045623">
    <property type="entry name" value="LigXa_C"/>
</dbReference>
<dbReference type="PANTHER" id="PTHR21266">
    <property type="entry name" value="IRON-SULFUR DOMAIN CONTAINING PROTEIN"/>
    <property type="match status" value="1"/>
</dbReference>
<keyword evidence="3" id="KW-0560">Oxidoreductase</keyword>
<feature type="domain" description="Rieske" evidence="6">
    <location>
        <begin position="29"/>
        <end position="136"/>
    </location>
</feature>
<evidence type="ECO:0000313" key="7">
    <source>
        <dbReference type="EMBL" id="GAA3893995.1"/>
    </source>
</evidence>
<dbReference type="SUPFAM" id="SSF50022">
    <property type="entry name" value="ISP domain"/>
    <property type="match status" value="1"/>
</dbReference>
<name>A0ABP7L2S6_9ACTN</name>
<dbReference type="CDD" id="cd03479">
    <property type="entry name" value="Rieske_RO_Alpha_PhDO_like"/>
    <property type="match status" value="1"/>
</dbReference>
<dbReference type="InterPro" id="IPR050584">
    <property type="entry name" value="Cholesterol_7-desaturase"/>
</dbReference>
<dbReference type="InterPro" id="IPR017941">
    <property type="entry name" value="Rieske_2Fe-2S"/>
</dbReference>
<protein>
    <submittedName>
        <fullName evidence="7">Rieske 2Fe-2S domain-containing protein</fullName>
    </submittedName>
</protein>
<keyword evidence="2" id="KW-0479">Metal-binding</keyword>
<evidence type="ECO:0000256" key="2">
    <source>
        <dbReference type="ARBA" id="ARBA00022723"/>
    </source>
</evidence>
<keyword evidence="8" id="KW-1185">Reference proteome</keyword>
<dbReference type="PANTHER" id="PTHR21266:SF59">
    <property type="entry name" value="BLR4922 PROTEIN"/>
    <property type="match status" value="1"/>
</dbReference>
<dbReference type="SUPFAM" id="SSF55961">
    <property type="entry name" value="Bet v1-like"/>
    <property type="match status" value="1"/>
</dbReference>
<proteinExistence type="predicted"/>
<dbReference type="Pfam" id="PF19301">
    <property type="entry name" value="LigXa_C"/>
    <property type="match status" value="1"/>
</dbReference>